<dbReference type="GO" id="GO:0045071">
    <property type="term" value="P:negative regulation of viral genome replication"/>
    <property type="evidence" value="ECO:0000318"/>
    <property type="project" value="GO_Central"/>
</dbReference>
<sequence length="112" mass="12195">MSECTVIAMSGVSGPPEKGARTPSPPRDFLLFSFFNLLLLGNPCCLGFAALVYSVKARDRKVTGDVLGAQSYGSTAKWLNIWALLLNLLVLIVMLVLFFMVVLPKMKDSLAQ</sequence>
<dbReference type="Bgee" id="ENSOANG00000044684">
    <property type="expression patterns" value="Expressed in fibroblast and 7 other cell types or tissues"/>
</dbReference>
<keyword evidence="3 6" id="KW-0812">Transmembrane</keyword>
<keyword evidence="8" id="KW-1185">Reference proteome</keyword>
<gene>
    <name evidence="7" type="primary">LOC114810024</name>
</gene>
<keyword evidence="4 6" id="KW-1133">Transmembrane helix</keyword>
<dbReference type="GO" id="GO:0051607">
    <property type="term" value="P:defense response to virus"/>
    <property type="evidence" value="ECO:0000318"/>
    <property type="project" value="GO_Central"/>
</dbReference>
<evidence type="ECO:0000256" key="1">
    <source>
        <dbReference type="ARBA" id="ARBA00004370"/>
    </source>
</evidence>
<dbReference type="GO" id="GO:0046597">
    <property type="term" value="P:host-mediated suppression of symbiont invasion"/>
    <property type="evidence" value="ECO:0000318"/>
    <property type="project" value="GO_Central"/>
</dbReference>
<feature type="transmembrane region" description="Helical" evidence="6">
    <location>
        <begin position="81"/>
        <end position="103"/>
    </location>
</feature>
<dbReference type="Proteomes" id="UP000002279">
    <property type="component" value="Chromosome 3"/>
</dbReference>
<dbReference type="AlphaFoldDB" id="A0A6I8PFU8"/>
<reference evidence="7" key="3">
    <citation type="submission" date="2025-09" db="UniProtKB">
        <authorList>
            <consortium name="Ensembl"/>
        </authorList>
    </citation>
    <scope>IDENTIFICATION</scope>
    <source>
        <strain evidence="7">Glennie</strain>
    </source>
</reference>
<keyword evidence="5 6" id="KW-0472">Membrane</keyword>
<reference evidence="7" key="2">
    <citation type="submission" date="2025-08" db="UniProtKB">
        <authorList>
            <consortium name="Ensembl"/>
        </authorList>
    </citation>
    <scope>IDENTIFICATION</scope>
    <source>
        <strain evidence="7">Glennie</strain>
    </source>
</reference>
<dbReference type="Ensembl" id="ENSOANT00000046859.1">
    <property type="protein sequence ID" value="ENSOANP00000051466.1"/>
    <property type="gene ID" value="ENSOANG00000044684.1"/>
</dbReference>
<protein>
    <submittedName>
        <fullName evidence="7">Uncharacterized protein</fullName>
    </submittedName>
</protein>
<accession>A0A6I8PFU8</accession>
<dbReference type="GO" id="GO:0060337">
    <property type="term" value="P:type I interferon-mediated signaling pathway"/>
    <property type="evidence" value="ECO:0000318"/>
    <property type="project" value="GO_Central"/>
</dbReference>
<dbReference type="PANTHER" id="PTHR13999">
    <property type="entry name" value="INTERFERON INDUCIBLE TRANSMEMBRANE PROTEIN"/>
    <property type="match status" value="1"/>
</dbReference>
<dbReference type="KEGG" id="oaa:114810024"/>
<comment type="similarity">
    <text evidence="2">Belongs to the CD225/Dispanin family.</text>
</comment>
<evidence type="ECO:0000256" key="6">
    <source>
        <dbReference type="SAM" id="Phobius"/>
    </source>
</evidence>
<evidence type="ECO:0000256" key="5">
    <source>
        <dbReference type="ARBA" id="ARBA00023136"/>
    </source>
</evidence>
<evidence type="ECO:0000313" key="8">
    <source>
        <dbReference type="Proteomes" id="UP000002279"/>
    </source>
</evidence>
<feature type="transmembrane region" description="Helical" evidence="6">
    <location>
        <begin position="29"/>
        <end position="53"/>
    </location>
</feature>
<evidence type="ECO:0000313" key="7">
    <source>
        <dbReference type="Ensembl" id="ENSOANP00000051466.1"/>
    </source>
</evidence>
<dbReference type="GO" id="GO:0005886">
    <property type="term" value="C:plasma membrane"/>
    <property type="evidence" value="ECO:0000318"/>
    <property type="project" value="GO_Central"/>
</dbReference>
<dbReference type="GeneTree" id="ENSGT00950000182857"/>
<comment type="subcellular location">
    <subcellularLocation>
        <location evidence="1">Membrane</location>
    </subcellularLocation>
</comment>
<dbReference type="InterPro" id="IPR007593">
    <property type="entry name" value="CD225/Dispanin_fam"/>
</dbReference>
<dbReference type="InterPro" id="IPR051517">
    <property type="entry name" value="IFITM_antiviral_protein"/>
</dbReference>
<evidence type="ECO:0000256" key="3">
    <source>
        <dbReference type="ARBA" id="ARBA00022692"/>
    </source>
</evidence>
<evidence type="ECO:0000256" key="4">
    <source>
        <dbReference type="ARBA" id="ARBA00022989"/>
    </source>
</evidence>
<proteinExistence type="inferred from homology"/>
<dbReference type="GO" id="GO:0035455">
    <property type="term" value="P:response to interferon-alpha"/>
    <property type="evidence" value="ECO:0000318"/>
    <property type="project" value="GO_Central"/>
</dbReference>
<name>A0A6I8PFU8_ORNAN</name>
<dbReference type="GO" id="GO:0035456">
    <property type="term" value="P:response to interferon-beta"/>
    <property type="evidence" value="ECO:0000318"/>
    <property type="project" value="GO_Central"/>
</dbReference>
<dbReference type="GO" id="GO:0034341">
    <property type="term" value="P:response to type II interferon"/>
    <property type="evidence" value="ECO:0000318"/>
    <property type="project" value="GO_Central"/>
</dbReference>
<dbReference type="InParanoid" id="A0A6I8PFU8"/>
<evidence type="ECO:0000256" key="2">
    <source>
        <dbReference type="ARBA" id="ARBA00006843"/>
    </source>
</evidence>
<organism evidence="7 8">
    <name type="scientific">Ornithorhynchus anatinus</name>
    <name type="common">Duckbill platypus</name>
    <dbReference type="NCBI Taxonomy" id="9258"/>
    <lineage>
        <taxon>Eukaryota</taxon>
        <taxon>Metazoa</taxon>
        <taxon>Chordata</taxon>
        <taxon>Craniata</taxon>
        <taxon>Vertebrata</taxon>
        <taxon>Euteleostomi</taxon>
        <taxon>Mammalia</taxon>
        <taxon>Monotremata</taxon>
        <taxon>Ornithorhynchidae</taxon>
        <taxon>Ornithorhynchus</taxon>
    </lineage>
</organism>
<dbReference type="OMA" id="THIHSET"/>
<dbReference type="OrthoDB" id="9450479at2759"/>
<dbReference type="PANTHER" id="PTHR13999:SF4">
    <property type="entry name" value="INTERFERON-INDUCED TRANSMEMBRANE PROTEIN 3"/>
    <property type="match status" value="1"/>
</dbReference>
<dbReference type="Pfam" id="PF04505">
    <property type="entry name" value="CD225"/>
    <property type="match status" value="1"/>
</dbReference>
<reference evidence="7 8" key="1">
    <citation type="journal article" date="2008" name="Nature">
        <title>Genome analysis of the platypus reveals unique signatures of evolution.</title>
        <authorList>
            <person name="Warren W.C."/>
            <person name="Hillier L.W."/>
            <person name="Marshall Graves J.A."/>
            <person name="Birney E."/>
            <person name="Ponting C.P."/>
            <person name="Grutzner F."/>
            <person name="Belov K."/>
            <person name="Miller W."/>
            <person name="Clarke L."/>
            <person name="Chinwalla A.T."/>
            <person name="Yang S.P."/>
            <person name="Heger A."/>
            <person name="Locke D.P."/>
            <person name="Miethke P."/>
            <person name="Waters P.D."/>
            <person name="Veyrunes F."/>
            <person name="Fulton L."/>
            <person name="Fulton B."/>
            <person name="Graves T."/>
            <person name="Wallis J."/>
            <person name="Puente X.S."/>
            <person name="Lopez-Otin C."/>
            <person name="Ordonez G.R."/>
            <person name="Eichler E.E."/>
            <person name="Chen L."/>
            <person name="Cheng Z."/>
            <person name="Deakin J.E."/>
            <person name="Alsop A."/>
            <person name="Thompson K."/>
            <person name="Kirby P."/>
            <person name="Papenfuss A.T."/>
            <person name="Wakefield M.J."/>
            <person name="Olender T."/>
            <person name="Lancet D."/>
            <person name="Huttley G.A."/>
            <person name="Smit A.F."/>
            <person name="Pask A."/>
            <person name="Temple-Smith P."/>
            <person name="Batzer M.A."/>
            <person name="Walker J.A."/>
            <person name="Konkel M.K."/>
            <person name="Harris R.S."/>
            <person name="Whittington C.M."/>
            <person name="Wong E.S."/>
            <person name="Gemmell N.J."/>
            <person name="Buschiazzo E."/>
            <person name="Vargas Jentzsch I.M."/>
            <person name="Merkel A."/>
            <person name="Schmitz J."/>
            <person name="Zemann A."/>
            <person name="Churakov G."/>
            <person name="Kriegs J.O."/>
            <person name="Brosius J."/>
            <person name="Murchison E.P."/>
            <person name="Sachidanandam R."/>
            <person name="Smith C."/>
            <person name="Hannon G.J."/>
            <person name="Tsend-Ayush E."/>
            <person name="McMillan D."/>
            <person name="Attenborough R."/>
            <person name="Rens W."/>
            <person name="Ferguson-Smith M."/>
            <person name="Lefevre C.M."/>
            <person name="Sharp J.A."/>
            <person name="Nicholas K.R."/>
            <person name="Ray D.A."/>
            <person name="Kube M."/>
            <person name="Reinhardt R."/>
            <person name="Pringle T.H."/>
            <person name="Taylor J."/>
            <person name="Jones R.C."/>
            <person name="Nixon B."/>
            <person name="Dacheux J.L."/>
            <person name="Niwa H."/>
            <person name="Sekita Y."/>
            <person name="Huang X."/>
            <person name="Stark A."/>
            <person name="Kheradpour P."/>
            <person name="Kellis M."/>
            <person name="Flicek P."/>
            <person name="Chen Y."/>
            <person name="Webber C."/>
            <person name="Hardison R."/>
            <person name="Nelson J."/>
            <person name="Hallsworth-Pepin K."/>
            <person name="Delehaunty K."/>
            <person name="Markovic C."/>
            <person name="Minx P."/>
            <person name="Feng Y."/>
            <person name="Kremitzki C."/>
            <person name="Mitreva M."/>
            <person name="Glasscock J."/>
            <person name="Wylie T."/>
            <person name="Wohldmann P."/>
            <person name="Thiru P."/>
            <person name="Nhan M.N."/>
            <person name="Pohl C.S."/>
            <person name="Smith S.M."/>
            <person name="Hou S."/>
            <person name="Nefedov M."/>
            <person name="de Jong P.J."/>
            <person name="Renfree M.B."/>
            <person name="Mardis E.R."/>
            <person name="Wilson R.K."/>
        </authorList>
    </citation>
    <scope>NUCLEOTIDE SEQUENCE [LARGE SCALE GENOMIC DNA]</scope>
    <source>
        <strain evidence="7 8">Glennie</strain>
    </source>
</reference>
<dbReference type="RefSeq" id="XP_028915143.1">
    <property type="nucleotide sequence ID" value="XM_029059310.2"/>
</dbReference>
<dbReference type="GeneID" id="114810024"/>